<dbReference type="Gene3D" id="3.40.30.10">
    <property type="entry name" value="Glutaredoxin"/>
    <property type="match status" value="1"/>
</dbReference>
<dbReference type="PANTHER" id="PTHR30041">
    <property type="entry name" value="ARSENATE REDUCTASE"/>
    <property type="match status" value="1"/>
</dbReference>
<dbReference type="Pfam" id="PF03960">
    <property type="entry name" value="ArsC"/>
    <property type="match status" value="1"/>
</dbReference>
<dbReference type="NCBIfam" id="TIGR01617">
    <property type="entry name" value="arsC_related"/>
    <property type="match status" value="1"/>
</dbReference>
<dbReference type="SUPFAM" id="SSF52833">
    <property type="entry name" value="Thioredoxin-like"/>
    <property type="match status" value="1"/>
</dbReference>
<dbReference type="PROSITE" id="PS51353">
    <property type="entry name" value="ARSC"/>
    <property type="match status" value="1"/>
</dbReference>
<keyword evidence="4" id="KW-1185">Reference proteome</keyword>
<evidence type="ECO:0000256" key="2">
    <source>
        <dbReference type="PROSITE-ProRule" id="PRU01282"/>
    </source>
</evidence>
<name>A0A0B4XNZ0_9GAMM</name>
<dbReference type="EMBL" id="CP004387">
    <property type="protein sequence ID" value="AJD48836.1"/>
    <property type="molecule type" value="Genomic_DNA"/>
</dbReference>
<dbReference type="RefSeq" id="WP_008736745.1">
    <property type="nucleotide sequence ID" value="NZ_CP004387.1"/>
</dbReference>
<evidence type="ECO:0008006" key="5">
    <source>
        <dbReference type="Google" id="ProtNLM"/>
    </source>
</evidence>
<reference evidence="3 4" key="1">
    <citation type="journal article" date="2012" name="J. Bacteriol.">
        <title>Genome sequence of an alkane-degrading bacterium, Alcanivorax pacificus type strain W11-5, isolated from deep sea sediment.</title>
        <authorList>
            <person name="Lai Q."/>
            <person name="Shao Z."/>
        </authorList>
    </citation>
    <scope>NUCLEOTIDE SEQUENCE [LARGE SCALE GENOMIC DNA]</scope>
    <source>
        <strain evidence="3 4">W11-5</strain>
    </source>
</reference>
<dbReference type="InterPro" id="IPR006504">
    <property type="entry name" value="Tscrpt_reg_Spx/MgsR"/>
</dbReference>
<organism evidence="3 4">
    <name type="scientific">Isoalcanivorax pacificus W11-5</name>
    <dbReference type="NCBI Taxonomy" id="391936"/>
    <lineage>
        <taxon>Bacteria</taxon>
        <taxon>Pseudomonadati</taxon>
        <taxon>Pseudomonadota</taxon>
        <taxon>Gammaproteobacteria</taxon>
        <taxon>Oceanospirillales</taxon>
        <taxon>Alcanivoracaceae</taxon>
        <taxon>Isoalcanivorax</taxon>
    </lineage>
</organism>
<dbReference type="CDD" id="cd03035">
    <property type="entry name" value="ArsC_Yffb"/>
    <property type="match status" value="1"/>
</dbReference>
<dbReference type="NCBIfam" id="NF008107">
    <property type="entry name" value="PRK10853.1"/>
    <property type="match status" value="1"/>
</dbReference>
<evidence type="ECO:0000313" key="3">
    <source>
        <dbReference type="EMBL" id="AJD48836.1"/>
    </source>
</evidence>
<dbReference type="OrthoDB" id="9803749at2"/>
<dbReference type="HOGENOM" id="CLU_116644_2_1_6"/>
<sequence length="119" mass="13490">MRVTVYGIKACDTMKKAFTWLDQHGIEYDFHDYKKAGASAAQVKAWIKQLGWEQVINRRGTTWRKLPEAERETMTAAGAAAAAVANPSMIRRPLVEFDGKVLLLGFDPEEWADRLHARN</sequence>
<accession>A0A0B4XNZ0</accession>
<dbReference type="Proteomes" id="UP000006764">
    <property type="component" value="Chromosome"/>
</dbReference>
<evidence type="ECO:0000256" key="1">
    <source>
        <dbReference type="ARBA" id="ARBA00007198"/>
    </source>
</evidence>
<dbReference type="KEGG" id="apac:S7S_12120"/>
<dbReference type="PANTHER" id="PTHR30041:SF8">
    <property type="entry name" value="PROTEIN YFFB"/>
    <property type="match status" value="1"/>
</dbReference>
<evidence type="ECO:0000313" key="4">
    <source>
        <dbReference type="Proteomes" id="UP000006764"/>
    </source>
</evidence>
<gene>
    <name evidence="3" type="ORF">S7S_12120</name>
</gene>
<comment type="similarity">
    <text evidence="1 2">Belongs to the ArsC family.</text>
</comment>
<dbReference type="InterPro" id="IPR036249">
    <property type="entry name" value="Thioredoxin-like_sf"/>
</dbReference>
<dbReference type="STRING" id="391936.S7S_12120"/>
<proteinExistence type="inferred from homology"/>
<protein>
    <recommendedName>
        <fullName evidence="5">Arsenate reductase</fullName>
    </recommendedName>
</protein>
<dbReference type="AlphaFoldDB" id="A0A0B4XNZ0"/>
<dbReference type="InterPro" id="IPR006660">
    <property type="entry name" value="Arsenate_reductase-like"/>
</dbReference>